<keyword evidence="1" id="KW-0472">Membrane</keyword>
<keyword evidence="1" id="KW-1133">Transmembrane helix</keyword>
<dbReference type="EMBL" id="AWSO01000928">
    <property type="protein sequence ID" value="ESK86460.1"/>
    <property type="molecule type" value="Genomic_DNA"/>
</dbReference>
<gene>
    <name evidence="2" type="ORF">Moror_10958</name>
</gene>
<feature type="transmembrane region" description="Helical" evidence="1">
    <location>
        <begin position="84"/>
        <end position="105"/>
    </location>
</feature>
<dbReference type="Proteomes" id="UP000017559">
    <property type="component" value="Unassembled WGS sequence"/>
</dbReference>
<proteinExistence type="predicted"/>
<comment type="caution">
    <text evidence="2">The sequence shown here is derived from an EMBL/GenBank/DDBJ whole genome shotgun (WGS) entry which is preliminary data.</text>
</comment>
<accession>V2X1W9</accession>
<evidence type="ECO:0000256" key="1">
    <source>
        <dbReference type="SAM" id="Phobius"/>
    </source>
</evidence>
<organism evidence="2 3">
    <name type="scientific">Moniliophthora roreri (strain MCA 2997)</name>
    <name type="common">Cocoa frosty pod rot fungus</name>
    <name type="synonym">Crinipellis roreri</name>
    <dbReference type="NCBI Taxonomy" id="1381753"/>
    <lineage>
        <taxon>Eukaryota</taxon>
        <taxon>Fungi</taxon>
        <taxon>Dikarya</taxon>
        <taxon>Basidiomycota</taxon>
        <taxon>Agaricomycotina</taxon>
        <taxon>Agaricomycetes</taxon>
        <taxon>Agaricomycetidae</taxon>
        <taxon>Agaricales</taxon>
        <taxon>Marasmiineae</taxon>
        <taxon>Marasmiaceae</taxon>
        <taxon>Moniliophthora</taxon>
    </lineage>
</organism>
<keyword evidence="1" id="KW-0812">Transmembrane</keyword>
<reference evidence="2 3" key="1">
    <citation type="journal article" date="2014" name="BMC Genomics">
        <title>Genome and secretome analysis of the hemibiotrophic fungal pathogen, Moniliophthora roreri, which causes frosty pod rot disease of cacao: mechanisms of the biotrophic and necrotrophic phases.</title>
        <authorList>
            <person name="Meinhardt L.W."/>
            <person name="Costa G.G.L."/>
            <person name="Thomazella D.P.T."/>
            <person name="Teixeira P.J.P.L."/>
            <person name="Carazzolle M.F."/>
            <person name="Schuster S.C."/>
            <person name="Carlson J.E."/>
            <person name="Guiltinan M.J."/>
            <person name="Mieczkowski P."/>
            <person name="Farmer A."/>
            <person name="Ramaraj T."/>
            <person name="Crozier J."/>
            <person name="Davis R.E."/>
            <person name="Shao J."/>
            <person name="Melnick R.L."/>
            <person name="Pereira G.A.G."/>
            <person name="Bailey B.A."/>
        </authorList>
    </citation>
    <scope>NUCLEOTIDE SEQUENCE [LARGE SCALE GENOMIC DNA]</scope>
    <source>
        <strain evidence="2 3">MCA 2997</strain>
    </source>
</reference>
<dbReference type="HOGENOM" id="CLU_2073769_0_0_1"/>
<protein>
    <submittedName>
        <fullName evidence="2">Uncharacterized protein</fullName>
    </submittedName>
</protein>
<name>V2X1W9_MONRO</name>
<evidence type="ECO:0000313" key="3">
    <source>
        <dbReference type="Proteomes" id="UP000017559"/>
    </source>
</evidence>
<dbReference type="KEGG" id="mrr:Moror_10958"/>
<dbReference type="AlphaFoldDB" id="V2X1W9"/>
<keyword evidence="3" id="KW-1185">Reference proteome</keyword>
<sequence length="118" mass="13265">MKSLSSEEITLEALGPIVKDITNTLGELTVDSKFSSIRTLFGCYHRRRDHRRSQIRFIWKLESVIKVLLEVVVTLVTFPLRLGTLLVGLLITLVPMIPELLALGLEMGAMDVLKLYGL</sequence>
<feature type="transmembrane region" description="Helical" evidence="1">
    <location>
        <begin position="57"/>
        <end position="78"/>
    </location>
</feature>
<evidence type="ECO:0000313" key="2">
    <source>
        <dbReference type="EMBL" id="ESK86460.1"/>
    </source>
</evidence>